<feature type="domain" description="RGS" evidence="3">
    <location>
        <begin position="410"/>
        <end position="578"/>
    </location>
</feature>
<dbReference type="InterPro" id="IPR044926">
    <property type="entry name" value="RGS_subdomain_2"/>
</dbReference>
<dbReference type="Pfam" id="PF00615">
    <property type="entry name" value="RGS"/>
    <property type="match status" value="1"/>
</dbReference>
<evidence type="ECO:0000256" key="1">
    <source>
        <dbReference type="ARBA" id="ARBA00022700"/>
    </source>
</evidence>
<dbReference type="PANTHER" id="PTHR10845">
    <property type="entry name" value="REGULATOR OF G PROTEIN SIGNALING"/>
    <property type="match status" value="1"/>
</dbReference>
<dbReference type="AlphaFoldDB" id="A0A067TMF8"/>
<dbReference type="InterPro" id="IPR058855">
    <property type="entry name" value="RGS1/SST2-like_Fungal-DR"/>
</dbReference>
<dbReference type="EMBL" id="KL142368">
    <property type="protein sequence ID" value="KDR83492.1"/>
    <property type="molecule type" value="Genomic_DNA"/>
</dbReference>
<feature type="compositionally biased region" description="Low complexity" evidence="2">
    <location>
        <begin position="636"/>
        <end position="647"/>
    </location>
</feature>
<dbReference type="InterPro" id="IPR000591">
    <property type="entry name" value="DEP_dom"/>
</dbReference>
<dbReference type="PROSITE" id="PS50132">
    <property type="entry name" value="RGS"/>
    <property type="match status" value="1"/>
</dbReference>
<protein>
    <recommendedName>
        <fullName evidence="7">RGS domain-containing protein</fullName>
    </recommendedName>
</protein>
<evidence type="ECO:0000313" key="5">
    <source>
        <dbReference type="EMBL" id="KDR83492.1"/>
    </source>
</evidence>
<dbReference type="InterPro" id="IPR036390">
    <property type="entry name" value="WH_DNA-bd_sf"/>
</dbReference>
<dbReference type="PANTHER" id="PTHR10845:SF192">
    <property type="entry name" value="DOUBLE HIT, ISOFORM B"/>
    <property type="match status" value="1"/>
</dbReference>
<dbReference type="InterPro" id="IPR036305">
    <property type="entry name" value="RGS_sf"/>
</dbReference>
<dbReference type="SUPFAM" id="SSF46785">
    <property type="entry name" value="Winged helix' DNA-binding domain"/>
    <property type="match status" value="2"/>
</dbReference>
<feature type="region of interest" description="Disordered" evidence="2">
    <location>
        <begin position="340"/>
        <end position="377"/>
    </location>
</feature>
<gene>
    <name evidence="5" type="ORF">GALMADRAFT_219319</name>
</gene>
<dbReference type="SMART" id="SM00315">
    <property type="entry name" value="RGS"/>
    <property type="match status" value="1"/>
</dbReference>
<dbReference type="Proteomes" id="UP000027222">
    <property type="component" value="Unassembled WGS sequence"/>
</dbReference>
<dbReference type="PROSITE" id="PS50186">
    <property type="entry name" value="DEP"/>
    <property type="match status" value="1"/>
</dbReference>
<feature type="compositionally biased region" description="Polar residues" evidence="2">
    <location>
        <begin position="346"/>
        <end position="357"/>
    </location>
</feature>
<dbReference type="Gene3D" id="1.10.167.10">
    <property type="entry name" value="Regulator of G-protein Signalling 4, domain 2"/>
    <property type="match status" value="1"/>
</dbReference>
<name>A0A067TMF8_GALM3</name>
<evidence type="ECO:0000256" key="2">
    <source>
        <dbReference type="SAM" id="MobiDB-lite"/>
    </source>
</evidence>
<evidence type="ECO:0000313" key="6">
    <source>
        <dbReference type="Proteomes" id="UP000027222"/>
    </source>
</evidence>
<evidence type="ECO:0008006" key="7">
    <source>
        <dbReference type="Google" id="ProtNLM"/>
    </source>
</evidence>
<evidence type="ECO:0000259" key="4">
    <source>
        <dbReference type="PROSITE" id="PS50186"/>
    </source>
</evidence>
<dbReference type="GO" id="GO:0035556">
    <property type="term" value="P:intracellular signal transduction"/>
    <property type="evidence" value="ECO:0007669"/>
    <property type="project" value="InterPro"/>
</dbReference>
<dbReference type="CDD" id="cd04450">
    <property type="entry name" value="DEP_RGS7-like"/>
    <property type="match status" value="1"/>
</dbReference>
<organism evidence="5 6">
    <name type="scientific">Galerina marginata (strain CBS 339.88)</name>
    <dbReference type="NCBI Taxonomy" id="685588"/>
    <lineage>
        <taxon>Eukaryota</taxon>
        <taxon>Fungi</taxon>
        <taxon>Dikarya</taxon>
        <taxon>Basidiomycota</taxon>
        <taxon>Agaricomycotina</taxon>
        <taxon>Agaricomycetes</taxon>
        <taxon>Agaricomycetidae</taxon>
        <taxon>Agaricales</taxon>
        <taxon>Agaricineae</taxon>
        <taxon>Strophariaceae</taxon>
        <taxon>Galerina</taxon>
    </lineage>
</organism>
<reference evidence="6" key="1">
    <citation type="journal article" date="2014" name="Proc. Natl. Acad. Sci. U.S.A.">
        <title>Extensive sampling of basidiomycete genomes demonstrates inadequacy of the white-rot/brown-rot paradigm for wood decay fungi.</title>
        <authorList>
            <person name="Riley R."/>
            <person name="Salamov A.A."/>
            <person name="Brown D.W."/>
            <person name="Nagy L.G."/>
            <person name="Floudas D."/>
            <person name="Held B.W."/>
            <person name="Levasseur A."/>
            <person name="Lombard V."/>
            <person name="Morin E."/>
            <person name="Otillar R."/>
            <person name="Lindquist E.A."/>
            <person name="Sun H."/>
            <person name="LaButti K.M."/>
            <person name="Schmutz J."/>
            <person name="Jabbour D."/>
            <person name="Luo H."/>
            <person name="Baker S.E."/>
            <person name="Pisabarro A.G."/>
            <person name="Walton J.D."/>
            <person name="Blanchette R.A."/>
            <person name="Henrissat B."/>
            <person name="Martin F."/>
            <person name="Cullen D."/>
            <person name="Hibbett D.S."/>
            <person name="Grigoriev I.V."/>
        </authorList>
    </citation>
    <scope>NUCLEOTIDE SEQUENCE [LARGE SCALE GENOMIC DNA]</scope>
    <source>
        <strain evidence="6">CBS 339.88</strain>
    </source>
</reference>
<sequence>MPTVADPDPQATSSHMMKTTKRGRPYLKDTLDLFATLIVSLQLGPNKQFFRTFPHSFTTDQAAQNLASLKFSQSNRGPDPREPSRVVTTTTTTTFSMTRDMAKAMSQHFMDARLIENATDPTSNLFKDRGTYQLTPKGLHVLERFISKNGINADHLQPVFSSQPICIKLLHLERRSSDDEIIVTQSVITALFRRFVGRAPNYPPPADKPMDIFQKYNERSKGITLTDMTERAQPLLAKPAQVHKQCFAAVTALEWLCDFTSVVGREEAAEMAAQFVRFGLITLVSDKRKNNDSAIIFTVRGSAPGGNSPVSQQGEFRCTAKAIYKITDEGRRLAHWDNARPLGVQDSPSASSTNLVRSSEDGSMDSGATDIKKSSSADAKIHRRISLAEKLNANYDAGEKKNSKESNTDRLRYILEEPGLRSLFREFLRGNFCEENLSFWVDVQDFKKKFNITSSAMAVSPMTRPGNRNTPGQAAMERHHESLINTAFVIYNTYLAPSSQCELNIDHGLRNELVKYLEEVVTSLTGKAFQGRVEPEQANAFNATQLQTMIRLYERIQIHVFRLMATDSVPKFIKTPKFLAMRNWVEDFDPTENDIHLLSAGPTSPPGLNNPTDEVGGAYITISQQASEREHRHAAETAAAHPTPVSS</sequence>
<dbReference type="Gene3D" id="1.10.10.10">
    <property type="entry name" value="Winged helix-like DNA-binding domain superfamily/Winged helix DNA-binding domain"/>
    <property type="match status" value="2"/>
</dbReference>
<dbReference type="OrthoDB" id="196547at2759"/>
<evidence type="ECO:0000259" key="3">
    <source>
        <dbReference type="PROSITE" id="PS50132"/>
    </source>
</evidence>
<proteinExistence type="predicted"/>
<feature type="region of interest" description="Disordered" evidence="2">
    <location>
        <begin position="624"/>
        <end position="647"/>
    </location>
</feature>
<dbReference type="InterPro" id="IPR036388">
    <property type="entry name" value="WH-like_DNA-bd_sf"/>
</dbReference>
<dbReference type="InterPro" id="IPR016137">
    <property type="entry name" value="RGS"/>
</dbReference>
<accession>A0A067TMF8</accession>
<dbReference type="GO" id="GO:0009968">
    <property type="term" value="P:negative regulation of signal transduction"/>
    <property type="evidence" value="ECO:0007669"/>
    <property type="project" value="UniProtKB-KW"/>
</dbReference>
<dbReference type="Pfam" id="PF25889">
    <property type="entry name" value="WHD_Fungal_DR"/>
    <property type="match status" value="1"/>
</dbReference>
<dbReference type="SMART" id="SM00049">
    <property type="entry name" value="DEP"/>
    <property type="match status" value="1"/>
</dbReference>
<keyword evidence="1" id="KW-0734">Signal transduction inhibitor</keyword>
<dbReference type="HOGENOM" id="CLU_013365_1_0_1"/>
<feature type="region of interest" description="Disordered" evidence="2">
    <location>
        <begin position="1"/>
        <end position="22"/>
    </location>
</feature>
<keyword evidence="6" id="KW-1185">Reference proteome</keyword>
<dbReference type="SUPFAM" id="SSF48097">
    <property type="entry name" value="Regulator of G-protein signaling, RGS"/>
    <property type="match status" value="1"/>
</dbReference>
<dbReference type="STRING" id="685588.A0A067TMF8"/>
<dbReference type="CDD" id="cd08708">
    <property type="entry name" value="RGS_FLBA"/>
    <property type="match status" value="1"/>
</dbReference>
<feature type="domain" description="DEP" evidence="4">
    <location>
        <begin position="244"/>
        <end position="328"/>
    </location>
</feature>